<name>A0ABP7VCA3_9FLAO</name>
<evidence type="ECO:0000256" key="1">
    <source>
        <dbReference type="ARBA" id="ARBA00004370"/>
    </source>
</evidence>
<proteinExistence type="predicted"/>
<reference evidence="5" key="1">
    <citation type="journal article" date="2019" name="Int. J. Syst. Evol. Microbiol.">
        <title>The Global Catalogue of Microorganisms (GCM) 10K type strain sequencing project: providing services to taxonomists for standard genome sequencing and annotation.</title>
        <authorList>
            <consortium name="The Broad Institute Genomics Platform"/>
            <consortium name="The Broad Institute Genome Sequencing Center for Infectious Disease"/>
            <person name="Wu L."/>
            <person name="Ma J."/>
        </authorList>
    </citation>
    <scope>NUCLEOTIDE SEQUENCE [LARGE SCALE GENOMIC DNA]</scope>
    <source>
        <strain evidence="5">JCM 17069</strain>
    </source>
</reference>
<accession>A0ABP7VCA3</accession>
<keyword evidence="5" id="KW-1185">Reference proteome</keyword>
<feature type="domain" description="Bacterial surface antigen (D15)" evidence="3">
    <location>
        <begin position="461"/>
        <end position="801"/>
    </location>
</feature>
<evidence type="ECO:0000313" key="4">
    <source>
        <dbReference type="EMBL" id="GAA4064181.1"/>
    </source>
</evidence>
<dbReference type="EMBL" id="BAABCT010000001">
    <property type="protein sequence ID" value="GAA4064181.1"/>
    <property type="molecule type" value="Genomic_DNA"/>
</dbReference>
<comment type="caution">
    <text evidence="4">The sequence shown here is derived from an EMBL/GenBank/DDBJ whole genome shotgun (WGS) entry which is preliminary data.</text>
</comment>
<dbReference type="Pfam" id="PF01103">
    <property type="entry name" value="Omp85"/>
    <property type="match status" value="1"/>
</dbReference>
<dbReference type="InterPro" id="IPR000184">
    <property type="entry name" value="Bac_surfAg_D15"/>
</dbReference>
<dbReference type="Proteomes" id="UP001500367">
    <property type="component" value="Unassembled WGS sequence"/>
</dbReference>
<keyword evidence="2" id="KW-0472">Membrane</keyword>
<sequence>MPAGKRLLVKNEITVDNKETKQEDVFIQLYQKPNSSILGYRLRLNLFNLAKKNADTSYAKWLAKKTNRRKNLAKLLSEKQVDRLGKSFLVSGFSNFLMKTGEAPVVFDSVSTKKSLRRLESFYYNKGYFDVKANYTRDTSVSKKIGIKYNVDLKKPYIIDSLKTVIETPALDSLYQTRKSNSIIKSNVQYNTEDFNNERNRITTHFRNNGAFLFQQNYITYKLDTIDTNKKVNVKLLIKDYSYREDDSSKTAPFKLYKISKVAIYTDHTTNKNDTKIKDSLEYKDFFLYSENKLKYRPKAITDAVFITKGSLYSDNSNVLTTRYLSNLKVFNYPTIQYKVDPKDENALIANIFLTPRKKYTFGASVDFTHSNIQDFGISGNTSMGIRNVFNGAETFELGFRGNVGASRDNANPNNTFFNISEIGIDAKLNFPRIFFPFNTEKIIAKSMIPSTSISVGFAKQRNIGLDKQNFTSSFTYNWTPTRDTAFRFDILNIQFVKNVNIGNYFNIYQSSYNVLNLLANNYSNNPDYFDNNKLIIGTGTDGFVNDALFGSLSSSISASDLKTIRSIEERRKRLTENNLIFATSLSYSKTTSKGLNDNSFYSYKTKIESAGNLLSLLARASKQLENQSGANTFFEVEYSQYIKGEFEFIKHWNFGGKKVVAIRSFAGIAVPYGNSNSIPFSRSYFSGGSNDNRSWQPYSLGPGSSGAINDFNEANMKLAFSAELRYNLFGKFNSAIFTDIGNIWNVFDNVTDEANKFKGFESMKELAVGTGVGLRYDQGLFVVRFDLGFKTYNPSKIENERWFRELNFSKSVLNIGINYPF</sequence>
<evidence type="ECO:0000313" key="5">
    <source>
        <dbReference type="Proteomes" id="UP001500367"/>
    </source>
</evidence>
<evidence type="ECO:0000256" key="2">
    <source>
        <dbReference type="ARBA" id="ARBA00023136"/>
    </source>
</evidence>
<comment type="subcellular location">
    <subcellularLocation>
        <location evidence="1">Membrane</location>
    </subcellularLocation>
</comment>
<evidence type="ECO:0000259" key="3">
    <source>
        <dbReference type="Pfam" id="PF01103"/>
    </source>
</evidence>
<protein>
    <submittedName>
        <fullName evidence="4">BamA/TamA family outer membrane protein</fullName>
    </submittedName>
</protein>
<organism evidence="4 5">
    <name type="scientific">Flavobacterium cheonanense</name>
    <dbReference type="NCBI Taxonomy" id="706183"/>
    <lineage>
        <taxon>Bacteria</taxon>
        <taxon>Pseudomonadati</taxon>
        <taxon>Bacteroidota</taxon>
        <taxon>Flavobacteriia</taxon>
        <taxon>Flavobacteriales</taxon>
        <taxon>Flavobacteriaceae</taxon>
        <taxon>Flavobacterium</taxon>
    </lineage>
</organism>
<dbReference type="Gene3D" id="2.40.160.50">
    <property type="entry name" value="membrane protein fhac: a member of the omp85/tpsb transporter family"/>
    <property type="match status" value="1"/>
</dbReference>
<gene>
    <name evidence="4" type="ORF">GCM10022389_06230</name>
</gene>